<dbReference type="PANTHER" id="PTHR11223:SF2">
    <property type="entry name" value="EXPORTIN-1"/>
    <property type="match status" value="1"/>
</dbReference>
<dbReference type="FunFam" id="1.25.10.10:FF:000022">
    <property type="entry name" value="protein EXPORTIN 1A"/>
    <property type="match status" value="1"/>
</dbReference>
<dbReference type="GO" id="GO:0005737">
    <property type="term" value="C:cytoplasm"/>
    <property type="evidence" value="ECO:0007669"/>
    <property type="project" value="TreeGrafter"/>
</dbReference>
<dbReference type="Proteomes" id="UP000027073">
    <property type="component" value="Unassembled WGS sequence"/>
</dbReference>
<dbReference type="InterPro" id="IPR014877">
    <property type="entry name" value="XPO1_C_dom"/>
</dbReference>
<feature type="domain" description="Importin N-terminal" evidence="7">
    <location>
        <begin position="35"/>
        <end position="101"/>
    </location>
</feature>
<dbReference type="GO" id="GO:0005049">
    <property type="term" value="F:nuclear export signal receptor activity"/>
    <property type="evidence" value="ECO:0007669"/>
    <property type="project" value="InterPro"/>
</dbReference>
<keyword evidence="4" id="KW-0653">Protein transport</keyword>
<dbReference type="InterPro" id="IPR001494">
    <property type="entry name" value="Importin-beta_N"/>
</dbReference>
<accession>A0A067P2W3</accession>
<evidence type="ECO:0000256" key="4">
    <source>
        <dbReference type="ARBA" id="ARBA00022927"/>
    </source>
</evidence>
<protein>
    <recommendedName>
        <fullName evidence="7">Importin N-terminal domain-containing protein</fullName>
    </recommendedName>
</protein>
<dbReference type="InterPro" id="IPR011989">
    <property type="entry name" value="ARM-like"/>
</dbReference>
<dbReference type="InterPro" id="IPR041235">
    <property type="entry name" value="Exp1_repeat_2"/>
</dbReference>
<dbReference type="SMART" id="SM01102">
    <property type="entry name" value="CRM1_C"/>
    <property type="match status" value="1"/>
</dbReference>
<evidence type="ECO:0000256" key="6">
    <source>
        <dbReference type="SAM" id="MobiDB-lite"/>
    </source>
</evidence>
<evidence type="ECO:0000259" key="7">
    <source>
        <dbReference type="PROSITE" id="PS50166"/>
    </source>
</evidence>
<dbReference type="Gene3D" id="1.25.10.10">
    <property type="entry name" value="Leucine-rich Repeat Variant"/>
    <property type="match status" value="1"/>
</dbReference>
<dbReference type="FunCoup" id="A0A067P2W3">
    <property type="interactions" value="1087"/>
</dbReference>
<dbReference type="Pfam" id="PF03810">
    <property type="entry name" value="IBN_N"/>
    <property type="match status" value="1"/>
</dbReference>
<keyword evidence="3" id="KW-0813">Transport</keyword>
<dbReference type="InterPro" id="IPR040485">
    <property type="entry name" value="XPO1_repeat_3"/>
</dbReference>
<dbReference type="EMBL" id="KL198004">
    <property type="protein sequence ID" value="KDQ33580.1"/>
    <property type="molecule type" value="Genomic_DNA"/>
</dbReference>
<dbReference type="SUPFAM" id="SSF48371">
    <property type="entry name" value="ARM repeat"/>
    <property type="match status" value="2"/>
</dbReference>
<feature type="region of interest" description="Disordered" evidence="6">
    <location>
        <begin position="1042"/>
        <end position="1072"/>
    </location>
</feature>
<dbReference type="PROSITE" id="PS50166">
    <property type="entry name" value="IMPORTIN_B_NT"/>
    <property type="match status" value="1"/>
</dbReference>
<dbReference type="Pfam" id="PF18784">
    <property type="entry name" value="CRM1_repeat_2"/>
    <property type="match status" value="1"/>
</dbReference>
<dbReference type="GO" id="GO:0006611">
    <property type="term" value="P:protein export from nucleus"/>
    <property type="evidence" value="ECO:0007669"/>
    <property type="project" value="InterPro"/>
</dbReference>
<keyword evidence="5" id="KW-0539">Nucleus</keyword>
<reference evidence="9" key="1">
    <citation type="journal article" date="2014" name="Proc. Natl. Acad. Sci. U.S.A.">
        <title>Extensive sampling of basidiomycete genomes demonstrates inadequacy of the white-rot/brown-rot paradigm for wood decay fungi.</title>
        <authorList>
            <person name="Riley R."/>
            <person name="Salamov A.A."/>
            <person name="Brown D.W."/>
            <person name="Nagy L.G."/>
            <person name="Floudas D."/>
            <person name="Held B.W."/>
            <person name="Levasseur A."/>
            <person name="Lombard V."/>
            <person name="Morin E."/>
            <person name="Otillar R."/>
            <person name="Lindquist E.A."/>
            <person name="Sun H."/>
            <person name="LaButti K.M."/>
            <person name="Schmutz J."/>
            <person name="Jabbour D."/>
            <person name="Luo H."/>
            <person name="Baker S.E."/>
            <person name="Pisabarro A.G."/>
            <person name="Walton J.D."/>
            <person name="Blanchette R.A."/>
            <person name="Henrissat B."/>
            <person name="Martin F."/>
            <person name="Cullen D."/>
            <person name="Hibbett D.S."/>
            <person name="Grigoriev I.V."/>
        </authorList>
    </citation>
    <scope>NUCLEOTIDE SEQUENCE [LARGE SCALE GENOMIC DNA]</scope>
    <source>
        <strain evidence="9">PC15</strain>
    </source>
</reference>
<dbReference type="GO" id="GO:0000056">
    <property type="term" value="P:ribosomal small subunit export from nucleus"/>
    <property type="evidence" value="ECO:0007669"/>
    <property type="project" value="TreeGrafter"/>
</dbReference>
<evidence type="ECO:0000313" key="9">
    <source>
        <dbReference type="Proteomes" id="UP000027073"/>
    </source>
</evidence>
<dbReference type="InterPro" id="IPR045065">
    <property type="entry name" value="XPO1/5"/>
</dbReference>
<dbReference type="GO" id="GO:0000055">
    <property type="term" value="P:ribosomal large subunit export from nucleus"/>
    <property type="evidence" value="ECO:0007669"/>
    <property type="project" value="TreeGrafter"/>
</dbReference>
<dbReference type="STRING" id="1137138.A0A067P2W3"/>
<organism evidence="8 9">
    <name type="scientific">Pleurotus ostreatus (strain PC15)</name>
    <name type="common">Oyster mushroom</name>
    <dbReference type="NCBI Taxonomy" id="1137138"/>
    <lineage>
        <taxon>Eukaryota</taxon>
        <taxon>Fungi</taxon>
        <taxon>Dikarya</taxon>
        <taxon>Basidiomycota</taxon>
        <taxon>Agaricomycotina</taxon>
        <taxon>Agaricomycetes</taxon>
        <taxon>Agaricomycetidae</taxon>
        <taxon>Agaricales</taxon>
        <taxon>Pleurotineae</taxon>
        <taxon>Pleurotaceae</taxon>
        <taxon>Pleurotus</taxon>
    </lineage>
</organism>
<dbReference type="VEuPathDB" id="FungiDB:PLEOSDRAFT_1091551"/>
<dbReference type="Pfam" id="PF18787">
    <property type="entry name" value="CRM1_repeat_3"/>
    <property type="match status" value="1"/>
</dbReference>
<dbReference type="InterPro" id="IPR041123">
    <property type="entry name" value="CRM1_repeat"/>
</dbReference>
<dbReference type="OrthoDB" id="27218at2759"/>
<dbReference type="GO" id="GO:0031267">
    <property type="term" value="F:small GTPase binding"/>
    <property type="evidence" value="ECO:0007669"/>
    <property type="project" value="InterPro"/>
</dbReference>
<comment type="similarity">
    <text evidence="2">Belongs to the exportin family.</text>
</comment>
<dbReference type="Pfam" id="PF08767">
    <property type="entry name" value="CRM1_C"/>
    <property type="match status" value="1"/>
</dbReference>
<comment type="subcellular location">
    <subcellularLocation>
        <location evidence="1">Nucleus</location>
    </subcellularLocation>
</comment>
<name>A0A067P2W3_PLEO1</name>
<evidence type="ECO:0000256" key="3">
    <source>
        <dbReference type="ARBA" id="ARBA00022448"/>
    </source>
</evidence>
<dbReference type="AlphaFoldDB" id="A0A067P2W3"/>
<evidence type="ECO:0000256" key="1">
    <source>
        <dbReference type="ARBA" id="ARBA00004123"/>
    </source>
</evidence>
<dbReference type="InterPro" id="IPR013598">
    <property type="entry name" value="Exportin-1/Importin-b-like"/>
</dbReference>
<evidence type="ECO:0000256" key="2">
    <source>
        <dbReference type="ARBA" id="ARBA00009466"/>
    </source>
</evidence>
<dbReference type="Pfam" id="PF08389">
    <property type="entry name" value="Xpo1"/>
    <property type="match status" value="1"/>
</dbReference>
<dbReference type="SMART" id="SM00913">
    <property type="entry name" value="IBN_N"/>
    <property type="match status" value="1"/>
</dbReference>
<evidence type="ECO:0000313" key="8">
    <source>
        <dbReference type="EMBL" id="KDQ33580.1"/>
    </source>
</evidence>
<evidence type="ECO:0000256" key="5">
    <source>
        <dbReference type="ARBA" id="ARBA00023242"/>
    </source>
</evidence>
<dbReference type="InParanoid" id="A0A067P2W3"/>
<gene>
    <name evidence="8" type="ORF">PLEOSDRAFT_1091551</name>
</gene>
<dbReference type="HOGENOM" id="CLU_011906_0_0_1"/>
<dbReference type="GO" id="GO:0005634">
    <property type="term" value="C:nucleus"/>
    <property type="evidence" value="ECO:0007669"/>
    <property type="project" value="UniProtKB-SubCell"/>
</dbReference>
<dbReference type="PANTHER" id="PTHR11223">
    <property type="entry name" value="EXPORTIN 1/5"/>
    <property type="match status" value="1"/>
</dbReference>
<proteinExistence type="inferred from homology"/>
<dbReference type="Pfam" id="PF18777">
    <property type="entry name" value="CRM1_repeat"/>
    <property type="match status" value="1"/>
</dbReference>
<sequence>MEALLDFSREFDVGLMDNVVMALYSGGVQQDQQMAQQILSQFQEHPDAWTRVPEIMEKSKFPQAKFIGLQILEKLVNTRWKSLPEAQRQGIRNFVIGTTIQVASDEASMRKEKTYLAKLNIALVQILKQEWPHNWPTFIPELVESSMTNLTLCENNMAILKLLSEEIFDFSAEQMTQNKIKNLKSQMCGEFSEIFKLCSEVLEKAQKASLIKATLETLLRFLNWIPLGYIFETTIIDVLLTRFLEAPEFRNVTLKCLAEIAALNVGPEYDPKFVILFAMVMTSVNRMIPPSTDIAQAYANAGDAGQELVLNLALFLCNFLSNHLKAVEAEQNRDVLLNAHLYMVKISQVDEREVYKICLEYWLRLVTELYDELQSLPIGDSSLLMGLNLDGGAPGMLNGLSLRKNIYSDVLSNLRLVVIGRMVKPEEVLIVENDEGEIVREFMKESDTIVLYKSMRELLVFLTHLDVVDTENIMTEKLAKQVDGSEWSWNNLNTLCWAIGSISGAMNEESEKRFLVTVIKELLGLTEMKRGKDNKAVVASNIMYIVGQYPRFLKAHWKFLKTVVNKLFEFMHETHEGVQDMACDTFIKIAQKCRRHFVMQQSGEQEPFVDEILRLLHRITVDLSPQQVHTFYEAVGYMISAQPNKPQQEKLIAKLMELPNNAWDSLMAQAAQNMDVLSSAENIKILSNVLKTNVSACTSIGSFYLPQIGRIFLDMLGLYKAVSGIISETVAKEGLISTKTPKIRQLRTVKKEILRLMETYIKKAEDLDAVNANFIPPLLDAILGDYNRNVPAARDAEVLNVMATITNRLGPLLTPQVPAILDAVFEPTLNMINQDFAEFPEHRVGFFKLLRSINLNCFPALLSIPPAQFKLFMDSIIWAIKHTMRDIADTGLNICLEVFDNFAGAADPAVSNAFFQQYFLSVLQDIFFVLTDTDHKSGFKLQSVLLARMFNLVQTGVVQAPLFDPATVADANMTNAVFLRGYCANLLQGAFPHLHQTQVEAFVVGLGEYHNDINRFKLALRDFLIQLKEFAGDNAELYLEEKEEEAQRKTEAAMRIPGMLKPSQLEDRDEDI</sequence>
<dbReference type="InterPro" id="IPR016024">
    <property type="entry name" value="ARM-type_fold"/>
</dbReference>